<name>A0A0P9BPQ1_DROAN</name>
<feature type="compositionally biased region" description="Low complexity" evidence="1">
    <location>
        <begin position="794"/>
        <end position="813"/>
    </location>
</feature>
<feature type="compositionally biased region" description="Polar residues" evidence="1">
    <location>
        <begin position="278"/>
        <end position="288"/>
    </location>
</feature>
<feature type="compositionally biased region" description="Basic residues" evidence="1">
    <location>
        <begin position="1051"/>
        <end position="1066"/>
    </location>
</feature>
<feature type="region of interest" description="Disordered" evidence="1">
    <location>
        <begin position="69"/>
        <end position="92"/>
    </location>
</feature>
<feature type="compositionally biased region" description="Basic residues" evidence="1">
    <location>
        <begin position="212"/>
        <end position="239"/>
    </location>
</feature>
<dbReference type="GO" id="GO:0043066">
    <property type="term" value="P:negative regulation of apoptotic process"/>
    <property type="evidence" value="ECO:0007669"/>
    <property type="project" value="TreeGrafter"/>
</dbReference>
<dbReference type="AlphaFoldDB" id="A0A0P9BPQ1"/>
<dbReference type="EMBL" id="CH902620">
    <property type="protein sequence ID" value="KPU73790.1"/>
    <property type="molecule type" value="Genomic_DNA"/>
</dbReference>
<gene>
    <name evidence="2" type="primary">Dana\GF15668</name>
    <name evidence="2" type="synonym">dana_GLEANR_16432</name>
    <name evidence="2" type="ORF">GF15668</name>
</gene>
<dbReference type="GO" id="GO:0005829">
    <property type="term" value="C:cytosol"/>
    <property type="evidence" value="ECO:0007669"/>
    <property type="project" value="TreeGrafter"/>
</dbReference>
<feature type="compositionally biased region" description="Low complexity" evidence="1">
    <location>
        <begin position="699"/>
        <end position="768"/>
    </location>
</feature>
<dbReference type="OrthoDB" id="8961796at2759"/>
<feature type="region of interest" description="Disordered" evidence="1">
    <location>
        <begin position="1038"/>
        <end position="1066"/>
    </location>
</feature>
<feature type="compositionally biased region" description="Low complexity" evidence="1">
    <location>
        <begin position="907"/>
        <end position="933"/>
    </location>
</feature>
<dbReference type="GO" id="GO:0008284">
    <property type="term" value="P:positive regulation of cell population proliferation"/>
    <property type="evidence" value="ECO:0007669"/>
    <property type="project" value="TreeGrafter"/>
</dbReference>
<feature type="region of interest" description="Disordered" evidence="1">
    <location>
        <begin position="1"/>
        <end position="41"/>
    </location>
</feature>
<evidence type="ECO:0000256" key="1">
    <source>
        <dbReference type="SAM" id="MobiDB-lite"/>
    </source>
</evidence>
<feature type="compositionally biased region" description="Low complexity" evidence="1">
    <location>
        <begin position="7"/>
        <end position="24"/>
    </location>
</feature>
<feature type="compositionally biased region" description="Low complexity" evidence="1">
    <location>
        <begin position="834"/>
        <end position="867"/>
    </location>
</feature>
<feature type="compositionally biased region" description="Basic and acidic residues" evidence="1">
    <location>
        <begin position="310"/>
        <end position="321"/>
    </location>
</feature>
<protein>
    <submittedName>
        <fullName evidence="2">Uncharacterized protein, isoform B</fullName>
    </submittedName>
</protein>
<feature type="compositionally biased region" description="Low complexity" evidence="1">
    <location>
        <begin position="513"/>
        <end position="539"/>
    </location>
</feature>
<feature type="region of interest" description="Disordered" evidence="1">
    <location>
        <begin position="907"/>
        <end position="964"/>
    </location>
</feature>
<feature type="compositionally biased region" description="Low complexity" evidence="1">
    <location>
        <begin position="641"/>
        <end position="659"/>
    </location>
</feature>
<proteinExistence type="predicted"/>
<dbReference type="Proteomes" id="UP000007801">
    <property type="component" value="Unassembled WGS sequence"/>
</dbReference>
<evidence type="ECO:0000313" key="2">
    <source>
        <dbReference type="EMBL" id="KPU73790.1"/>
    </source>
</evidence>
<feature type="region of interest" description="Disordered" evidence="1">
    <location>
        <begin position="511"/>
        <end position="546"/>
    </location>
</feature>
<feature type="region of interest" description="Disordered" evidence="1">
    <location>
        <begin position="204"/>
        <end position="333"/>
    </location>
</feature>
<feature type="region of interest" description="Disordered" evidence="1">
    <location>
        <begin position="792"/>
        <end position="813"/>
    </location>
</feature>
<feature type="region of interest" description="Disordered" evidence="1">
    <location>
        <begin position="1104"/>
        <end position="1128"/>
    </location>
</feature>
<keyword evidence="3" id="KW-1185">Reference proteome</keyword>
<dbReference type="PANTHER" id="PTHR46745">
    <property type="entry name" value="TSC22 DOMAIN FAMILY PROTEIN 1"/>
    <property type="match status" value="1"/>
</dbReference>
<evidence type="ECO:0000313" key="3">
    <source>
        <dbReference type="Proteomes" id="UP000007801"/>
    </source>
</evidence>
<feature type="region of interest" description="Disordered" evidence="1">
    <location>
        <begin position="109"/>
        <end position="191"/>
    </location>
</feature>
<feature type="region of interest" description="Disordered" evidence="1">
    <location>
        <begin position="618"/>
        <end position="682"/>
    </location>
</feature>
<feature type="region of interest" description="Disordered" evidence="1">
    <location>
        <begin position="699"/>
        <end position="777"/>
    </location>
</feature>
<feature type="compositionally biased region" description="Polar residues" evidence="1">
    <location>
        <begin position="934"/>
        <end position="945"/>
    </location>
</feature>
<organism evidence="2 3">
    <name type="scientific">Drosophila ananassae</name>
    <name type="common">Fruit fly</name>
    <dbReference type="NCBI Taxonomy" id="7217"/>
    <lineage>
        <taxon>Eukaryota</taxon>
        <taxon>Metazoa</taxon>
        <taxon>Ecdysozoa</taxon>
        <taxon>Arthropoda</taxon>
        <taxon>Hexapoda</taxon>
        <taxon>Insecta</taxon>
        <taxon>Pterygota</taxon>
        <taxon>Neoptera</taxon>
        <taxon>Endopterygota</taxon>
        <taxon>Diptera</taxon>
        <taxon>Brachycera</taxon>
        <taxon>Muscomorpha</taxon>
        <taxon>Ephydroidea</taxon>
        <taxon>Drosophilidae</taxon>
        <taxon>Drosophila</taxon>
        <taxon>Sophophora</taxon>
    </lineage>
</organism>
<feature type="region of interest" description="Disordered" evidence="1">
    <location>
        <begin position="445"/>
        <end position="476"/>
    </location>
</feature>
<reference evidence="2 3" key="1">
    <citation type="journal article" date="2007" name="Nature">
        <title>Evolution of genes and genomes on the Drosophila phylogeny.</title>
        <authorList>
            <consortium name="Drosophila 12 Genomes Consortium"/>
            <person name="Clark A.G."/>
            <person name="Eisen M.B."/>
            <person name="Smith D.R."/>
            <person name="Bergman C.M."/>
            <person name="Oliver B."/>
            <person name="Markow T.A."/>
            <person name="Kaufman T.C."/>
            <person name="Kellis M."/>
            <person name="Gelbart W."/>
            <person name="Iyer V.N."/>
            <person name="Pollard D.A."/>
            <person name="Sackton T.B."/>
            <person name="Larracuente A.M."/>
            <person name="Singh N.D."/>
            <person name="Abad J.P."/>
            <person name="Abt D.N."/>
            <person name="Adryan B."/>
            <person name="Aguade M."/>
            <person name="Akashi H."/>
            <person name="Anderson W.W."/>
            <person name="Aquadro C.F."/>
            <person name="Ardell D.H."/>
            <person name="Arguello R."/>
            <person name="Artieri C.G."/>
            <person name="Barbash D.A."/>
            <person name="Barker D."/>
            <person name="Barsanti P."/>
            <person name="Batterham P."/>
            <person name="Batzoglou S."/>
            <person name="Begun D."/>
            <person name="Bhutkar A."/>
            <person name="Blanco E."/>
            <person name="Bosak S.A."/>
            <person name="Bradley R.K."/>
            <person name="Brand A.D."/>
            <person name="Brent M.R."/>
            <person name="Brooks A.N."/>
            <person name="Brown R.H."/>
            <person name="Butlin R.K."/>
            <person name="Caggese C."/>
            <person name="Calvi B.R."/>
            <person name="Bernardo de Carvalho A."/>
            <person name="Caspi A."/>
            <person name="Castrezana S."/>
            <person name="Celniker S.E."/>
            <person name="Chang J.L."/>
            <person name="Chapple C."/>
            <person name="Chatterji S."/>
            <person name="Chinwalla A."/>
            <person name="Civetta A."/>
            <person name="Clifton S.W."/>
            <person name="Comeron J.M."/>
            <person name="Costello J.C."/>
            <person name="Coyne J.A."/>
            <person name="Daub J."/>
            <person name="David R.G."/>
            <person name="Delcher A.L."/>
            <person name="Delehaunty K."/>
            <person name="Do C.B."/>
            <person name="Ebling H."/>
            <person name="Edwards K."/>
            <person name="Eickbush T."/>
            <person name="Evans J.D."/>
            <person name="Filipski A."/>
            <person name="Findeiss S."/>
            <person name="Freyhult E."/>
            <person name="Fulton L."/>
            <person name="Fulton R."/>
            <person name="Garcia A.C."/>
            <person name="Gardiner A."/>
            <person name="Garfield D.A."/>
            <person name="Garvin B.E."/>
            <person name="Gibson G."/>
            <person name="Gilbert D."/>
            <person name="Gnerre S."/>
            <person name="Godfrey J."/>
            <person name="Good R."/>
            <person name="Gotea V."/>
            <person name="Gravely B."/>
            <person name="Greenberg A.J."/>
            <person name="Griffiths-Jones S."/>
            <person name="Gross S."/>
            <person name="Guigo R."/>
            <person name="Gustafson E.A."/>
            <person name="Haerty W."/>
            <person name="Hahn M.W."/>
            <person name="Halligan D.L."/>
            <person name="Halpern A.L."/>
            <person name="Halter G.M."/>
            <person name="Han M.V."/>
            <person name="Heger A."/>
            <person name="Hillier L."/>
            <person name="Hinrichs A.S."/>
            <person name="Holmes I."/>
            <person name="Hoskins R.A."/>
            <person name="Hubisz M.J."/>
            <person name="Hultmark D."/>
            <person name="Huntley M.A."/>
            <person name="Jaffe D.B."/>
            <person name="Jagadeeshan S."/>
            <person name="Jeck W.R."/>
            <person name="Johnson J."/>
            <person name="Jones C.D."/>
            <person name="Jordan W.C."/>
            <person name="Karpen G.H."/>
            <person name="Kataoka E."/>
            <person name="Keightley P.D."/>
            <person name="Kheradpour P."/>
            <person name="Kirkness E.F."/>
            <person name="Koerich L.B."/>
            <person name="Kristiansen K."/>
            <person name="Kudrna D."/>
            <person name="Kulathinal R.J."/>
            <person name="Kumar S."/>
            <person name="Kwok R."/>
            <person name="Lander E."/>
            <person name="Langley C.H."/>
            <person name="Lapoint R."/>
            <person name="Lazzaro B.P."/>
            <person name="Lee S.J."/>
            <person name="Levesque L."/>
            <person name="Li R."/>
            <person name="Lin C.F."/>
            <person name="Lin M.F."/>
            <person name="Lindblad-Toh K."/>
            <person name="Llopart A."/>
            <person name="Long M."/>
            <person name="Low L."/>
            <person name="Lozovsky E."/>
            <person name="Lu J."/>
            <person name="Luo M."/>
            <person name="Machado C.A."/>
            <person name="Makalowski W."/>
            <person name="Marzo M."/>
            <person name="Matsuda M."/>
            <person name="Matzkin L."/>
            <person name="McAllister B."/>
            <person name="McBride C.S."/>
            <person name="McKernan B."/>
            <person name="McKernan K."/>
            <person name="Mendez-Lago M."/>
            <person name="Minx P."/>
            <person name="Mollenhauer M.U."/>
            <person name="Montooth K."/>
            <person name="Mount S.M."/>
            <person name="Mu X."/>
            <person name="Myers E."/>
            <person name="Negre B."/>
            <person name="Newfeld S."/>
            <person name="Nielsen R."/>
            <person name="Noor M.A."/>
            <person name="O'Grady P."/>
            <person name="Pachter L."/>
            <person name="Papaceit M."/>
            <person name="Parisi M.J."/>
            <person name="Parisi M."/>
            <person name="Parts L."/>
            <person name="Pedersen J.S."/>
            <person name="Pesole G."/>
            <person name="Phillippy A.M."/>
            <person name="Ponting C.P."/>
            <person name="Pop M."/>
            <person name="Porcelli D."/>
            <person name="Powell J.R."/>
            <person name="Prohaska S."/>
            <person name="Pruitt K."/>
            <person name="Puig M."/>
            <person name="Quesneville H."/>
            <person name="Ram K.R."/>
            <person name="Rand D."/>
            <person name="Rasmussen M.D."/>
            <person name="Reed L.K."/>
            <person name="Reenan R."/>
            <person name="Reily A."/>
            <person name="Remington K.A."/>
            <person name="Rieger T.T."/>
            <person name="Ritchie M.G."/>
            <person name="Robin C."/>
            <person name="Rogers Y.H."/>
            <person name="Rohde C."/>
            <person name="Rozas J."/>
            <person name="Rubenfield M.J."/>
            <person name="Ruiz A."/>
            <person name="Russo S."/>
            <person name="Salzberg S.L."/>
            <person name="Sanchez-Gracia A."/>
            <person name="Saranga D.J."/>
            <person name="Sato H."/>
            <person name="Schaeffer S.W."/>
            <person name="Schatz M.C."/>
            <person name="Schlenke T."/>
            <person name="Schwartz R."/>
            <person name="Segarra C."/>
            <person name="Singh R.S."/>
            <person name="Sirot L."/>
            <person name="Sirota M."/>
            <person name="Sisneros N.B."/>
            <person name="Smith C.D."/>
            <person name="Smith T.F."/>
            <person name="Spieth J."/>
            <person name="Stage D.E."/>
            <person name="Stark A."/>
            <person name="Stephan W."/>
            <person name="Strausberg R.L."/>
            <person name="Strempel S."/>
            <person name="Sturgill D."/>
            <person name="Sutton G."/>
            <person name="Sutton G.G."/>
            <person name="Tao W."/>
            <person name="Teichmann S."/>
            <person name="Tobari Y.N."/>
            <person name="Tomimura Y."/>
            <person name="Tsolas J.M."/>
            <person name="Valente V.L."/>
            <person name="Venter E."/>
            <person name="Venter J.C."/>
            <person name="Vicario S."/>
            <person name="Vieira F.G."/>
            <person name="Vilella A.J."/>
            <person name="Villasante A."/>
            <person name="Walenz B."/>
            <person name="Wang J."/>
            <person name="Wasserman M."/>
            <person name="Watts T."/>
            <person name="Wilson D."/>
            <person name="Wilson R.K."/>
            <person name="Wing R.A."/>
            <person name="Wolfner M.F."/>
            <person name="Wong A."/>
            <person name="Wong G.K."/>
            <person name="Wu C.I."/>
            <person name="Wu G."/>
            <person name="Yamamoto D."/>
            <person name="Yang H.P."/>
            <person name="Yang S.P."/>
            <person name="Yorke J.A."/>
            <person name="Yoshida K."/>
            <person name="Zdobnov E."/>
            <person name="Zhang P."/>
            <person name="Zhang Y."/>
            <person name="Zimin A.V."/>
            <person name="Baldwin J."/>
            <person name="Abdouelleil A."/>
            <person name="Abdulkadir J."/>
            <person name="Abebe A."/>
            <person name="Abera B."/>
            <person name="Abreu J."/>
            <person name="Acer S.C."/>
            <person name="Aftuck L."/>
            <person name="Alexander A."/>
            <person name="An P."/>
            <person name="Anderson E."/>
            <person name="Anderson S."/>
            <person name="Arachi H."/>
            <person name="Azer M."/>
            <person name="Bachantsang P."/>
            <person name="Barry A."/>
            <person name="Bayul T."/>
            <person name="Berlin A."/>
            <person name="Bessette D."/>
            <person name="Bloom T."/>
            <person name="Blye J."/>
            <person name="Boguslavskiy L."/>
            <person name="Bonnet C."/>
            <person name="Boukhgalter B."/>
            <person name="Bourzgui I."/>
            <person name="Brown A."/>
            <person name="Cahill P."/>
            <person name="Channer S."/>
            <person name="Cheshatsang Y."/>
            <person name="Chuda L."/>
            <person name="Citroen M."/>
            <person name="Collymore A."/>
            <person name="Cooke P."/>
            <person name="Costello M."/>
            <person name="D'Aco K."/>
            <person name="Daza R."/>
            <person name="De Haan G."/>
            <person name="DeGray S."/>
            <person name="DeMaso C."/>
            <person name="Dhargay N."/>
            <person name="Dooley K."/>
            <person name="Dooley E."/>
            <person name="Doricent M."/>
            <person name="Dorje P."/>
            <person name="Dorjee K."/>
            <person name="Dupes A."/>
            <person name="Elong R."/>
            <person name="Falk J."/>
            <person name="Farina A."/>
            <person name="Faro S."/>
            <person name="Ferguson D."/>
            <person name="Fisher S."/>
            <person name="Foley C.D."/>
            <person name="Franke A."/>
            <person name="Friedrich D."/>
            <person name="Gadbois L."/>
            <person name="Gearin G."/>
            <person name="Gearin C.R."/>
            <person name="Giannoukos G."/>
            <person name="Goode T."/>
            <person name="Graham J."/>
            <person name="Grandbois E."/>
            <person name="Grewal S."/>
            <person name="Gyaltsen K."/>
            <person name="Hafez N."/>
            <person name="Hagos B."/>
            <person name="Hall J."/>
            <person name="Henson C."/>
            <person name="Hollinger A."/>
            <person name="Honan T."/>
            <person name="Huard M.D."/>
            <person name="Hughes L."/>
            <person name="Hurhula B."/>
            <person name="Husby M.E."/>
            <person name="Kamat A."/>
            <person name="Kanga B."/>
            <person name="Kashin S."/>
            <person name="Khazanovich D."/>
            <person name="Kisner P."/>
            <person name="Lance K."/>
            <person name="Lara M."/>
            <person name="Lee W."/>
            <person name="Lennon N."/>
            <person name="Letendre F."/>
            <person name="LeVine R."/>
            <person name="Lipovsky A."/>
            <person name="Liu X."/>
            <person name="Liu J."/>
            <person name="Liu S."/>
            <person name="Lokyitsang T."/>
            <person name="Lokyitsang Y."/>
            <person name="Lubonja R."/>
            <person name="Lui A."/>
            <person name="MacDonald P."/>
            <person name="Magnisalis V."/>
            <person name="Maru K."/>
            <person name="Matthews C."/>
            <person name="McCusker W."/>
            <person name="McDonough S."/>
            <person name="Mehta T."/>
            <person name="Meldrim J."/>
            <person name="Meneus L."/>
            <person name="Mihai O."/>
            <person name="Mihalev A."/>
            <person name="Mihova T."/>
            <person name="Mittelman R."/>
            <person name="Mlenga V."/>
            <person name="Montmayeur A."/>
            <person name="Mulrain L."/>
            <person name="Navidi A."/>
            <person name="Naylor J."/>
            <person name="Negash T."/>
            <person name="Nguyen T."/>
            <person name="Nguyen N."/>
            <person name="Nicol R."/>
            <person name="Norbu C."/>
            <person name="Norbu N."/>
            <person name="Novod N."/>
            <person name="O'Neill B."/>
            <person name="Osman S."/>
            <person name="Markiewicz E."/>
            <person name="Oyono O.L."/>
            <person name="Patti C."/>
            <person name="Phunkhang P."/>
            <person name="Pierre F."/>
            <person name="Priest M."/>
            <person name="Raghuraman S."/>
            <person name="Rege F."/>
            <person name="Reyes R."/>
            <person name="Rise C."/>
            <person name="Rogov P."/>
            <person name="Ross K."/>
            <person name="Ryan E."/>
            <person name="Settipalli S."/>
            <person name="Shea T."/>
            <person name="Sherpa N."/>
            <person name="Shi L."/>
            <person name="Shih D."/>
            <person name="Sparrow T."/>
            <person name="Spaulding J."/>
            <person name="Stalker J."/>
            <person name="Stange-Thomann N."/>
            <person name="Stavropoulos S."/>
            <person name="Stone C."/>
            <person name="Strader C."/>
            <person name="Tesfaye S."/>
            <person name="Thomson T."/>
            <person name="Thoulutsang Y."/>
            <person name="Thoulutsang D."/>
            <person name="Topham K."/>
            <person name="Topping I."/>
            <person name="Tsamla T."/>
            <person name="Vassiliev H."/>
            <person name="Vo A."/>
            <person name="Wangchuk T."/>
            <person name="Wangdi T."/>
            <person name="Weiand M."/>
            <person name="Wilkinson J."/>
            <person name="Wilson A."/>
            <person name="Yadav S."/>
            <person name="Young G."/>
            <person name="Yu Q."/>
            <person name="Zembek L."/>
            <person name="Zhong D."/>
            <person name="Zimmer A."/>
            <person name="Zwirko Z."/>
            <person name="Jaffe D.B."/>
            <person name="Alvarez P."/>
            <person name="Brockman W."/>
            <person name="Butler J."/>
            <person name="Chin C."/>
            <person name="Gnerre S."/>
            <person name="Grabherr M."/>
            <person name="Kleber M."/>
            <person name="Mauceli E."/>
            <person name="MacCallum I."/>
        </authorList>
    </citation>
    <scope>NUCLEOTIDE SEQUENCE [LARGE SCALE GENOMIC DNA]</scope>
    <source>
        <strain evidence="3">Tucson 14024-0371.13</strain>
    </source>
</reference>
<dbReference type="GO" id="GO:0005634">
    <property type="term" value="C:nucleus"/>
    <property type="evidence" value="ECO:0007669"/>
    <property type="project" value="TreeGrafter"/>
</dbReference>
<feature type="region of interest" description="Disordered" evidence="1">
    <location>
        <begin position="834"/>
        <end position="885"/>
    </location>
</feature>
<feature type="compositionally biased region" description="Low complexity" evidence="1">
    <location>
        <begin position="69"/>
        <end position="91"/>
    </location>
</feature>
<sequence>MFDRTVNAKFKPAAGNAGPGNNQGRRNSMLTPARGVSVGGTAGNIRKLTKVNSLTSNYHIPMTGFYSPGNNAYQPNNTNNSNNSAGSNNPALQRTTSESLRLNSLSRVAATAPATPPSSQVSRTSSNSSLATSTSTSLAPKSTSTATNSSSSGSAAPQQQQQQPPNPGSTSSGSSTNSKASSPNNNGARSMGGATVAAAVPVAVPGPTAPHHQAHHHHHHHHHHQHHQQQQSHHHHHHQQSQQTSHSQGHASSLTVVAPGGSSAAAGGGTGTNRKPKTTSSFEITSVTVGHPKLNAAGDTGDESADDLDESHTDDNSRITDLENETPSMSEDTFSKEEVYYANNALSTNAPVIPTSSQYGLVVVDPIGPSLGQTIQNVQVNVSDNIINVVSAAVTPGGTKKKDDIKETQHRSERFKVVKIESTEPFKRGRWMCMDYLDHSSVGNGGGGGGNNNEKTGSSSDAHADGGGGGGAGAEALPQKTTQSMILPPTQKLNENHLEANSTDANWNYAADQQQQQQQVQQAHQQQQQQSSQQQQQQQLSATPSGVMTAPATVVHGMHQLHIEAQQQQQQQQLFDSVNANAGSPNPPGDPNNMDYARNAAMQLQQTLQQLKQREEAMDVPPGGGYTSYQNGGDVLPPPTTSSSNNNNSGNSAATNPAGESQLSTSYVEQQPLSPAPQTPQATPTFAAVAAGQAPNFQLEQQQQPPQATSQIDGIATQPFNPQQQQPQQQQQTPQRTTPHQAAPPGAAVQPGAATPATAAAAPPQQQTSNTSNTAVPAQGQTLPLLSHMTSYEPPQQQQQPPAAGGSGAGAAATGATIPTLQLQSAPATIADPQQLMQQQPQPSEEQQPQIPPTNIASASANNSNINLTNPSVAGSAEGAPNALPLTDELSSAAGASTAAATAGAASATSATPGGTTSTAASTQQQIQQLQQQPNAESETESSALPGNRKRAFSNPHIGGPTDPSFMHRLNPQLYYYNRSQSGRSSFCVDESLWPTNARASDTNLYMGSSTEEDYEEAIDQFSPTMYTRTAAASRAIPIPSSAGSSPQHLPHPHPQHPHQHHHHSQPRITAGFNIGSASTAAAFSASPSIYAYPHSPFYASSPDTSLSSPVLPSGVGHPPSAPGSRMSFSYDPAFQRLQVPFAGDRRPRSPLECATVLAAVAAAATSGGATEPGTTITLKR</sequence>
<dbReference type="PANTHER" id="PTHR46745:SF1">
    <property type="entry name" value="TSC22 DOMAIN FAMILY PROTEIN 1"/>
    <property type="match status" value="1"/>
</dbReference>
<feature type="compositionally biased region" description="Acidic residues" evidence="1">
    <location>
        <begin position="300"/>
        <end position="309"/>
    </location>
</feature>
<accession>A0A0P9BPQ1</accession>
<feature type="compositionally biased region" description="Low complexity" evidence="1">
    <location>
        <begin position="1038"/>
        <end position="1049"/>
    </location>
</feature>
<feature type="compositionally biased region" description="Low complexity" evidence="1">
    <location>
        <begin position="240"/>
        <end position="253"/>
    </location>
</feature>